<dbReference type="OrthoDB" id="9803456at2"/>
<keyword evidence="2" id="KW-1003">Cell membrane</keyword>
<evidence type="ECO:0008006" key="9">
    <source>
        <dbReference type="Google" id="ProtNLM"/>
    </source>
</evidence>
<proteinExistence type="predicted"/>
<accession>A0A1L7CXY0</accession>
<sequence>MRARPARGREELAALGYLAGWRVLGLLPEAPVLRAGYAIADRMAARDGGPAQLRRNLARVTGRAPGAVPDRLVRASLRSYLRYWVEAFRLPRMASPDLTARIGAGLTGAGHFDASHARGRGVVLVTTHSGNWDMAGTWLIDRVGGFTTVAERLRPEALYDAFVDFRESLGMRVLPLTGGEPPIAGLRETLAGGGVVCLLGDRDLAGDGVPVEFFGEAATIPAGAAALARETGAALHVVDLFFDGPGRWGIRIRPEIAVAGRPVPEIVAEQAAQMQEAIAAHPEDWHLLQPFWPADRRGGR</sequence>
<dbReference type="GO" id="GO:0016746">
    <property type="term" value="F:acyltransferase activity"/>
    <property type="evidence" value="ECO:0007669"/>
    <property type="project" value="UniProtKB-KW"/>
</dbReference>
<reference evidence="7 8" key="1">
    <citation type="submission" date="2014-08" db="EMBL/GenBank/DDBJ databases">
        <title>Complete genome sequence of Corynebacterium sphenisci CECT 5990(T) (=DSM 44792(T)), isolated from healthy wild penguins.</title>
        <authorList>
            <person name="Ruckert C."/>
            <person name="Albersmeier A."/>
            <person name="Winkler A."/>
            <person name="Kalinowski J."/>
        </authorList>
    </citation>
    <scope>NUCLEOTIDE SEQUENCE [LARGE SCALE GENOMIC DNA]</scope>
    <source>
        <strain evidence="7 8">DSM 44792</strain>
    </source>
</reference>
<dbReference type="NCBIfam" id="NF005919">
    <property type="entry name" value="PRK07920.1"/>
    <property type="match status" value="1"/>
</dbReference>
<evidence type="ECO:0000256" key="1">
    <source>
        <dbReference type="ARBA" id="ARBA00004533"/>
    </source>
</evidence>
<dbReference type="GO" id="GO:0009247">
    <property type="term" value="P:glycolipid biosynthetic process"/>
    <property type="evidence" value="ECO:0007669"/>
    <property type="project" value="UniProtKB-ARBA"/>
</dbReference>
<organism evidence="7 8">
    <name type="scientific">Corynebacterium sphenisci DSM 44792</name>
    <dbReference type="NCBI Taxonomy" id="1437874"/>
    <lineage>
        <taxon>Bacteria</taxon>
        <taxon>Bacillati</taxon>
        <taxon>Actinomycetota</taxon>
        <taxon>Actinomycetes</taxon>
        <taxon>Mycobacteriales</taxon>
        <taxon>Corynebacteriaceae</taxon>
        <taxon>Corynebacterium</taxon>
    </lineage>
</organism>
<dbReference type="KEGG" id="csph:CSPHI_06045"/>
<keyword evidence="3" id="KW-0997">Cell inner membrane</keyword>
<name>A0A1L7CXY0_9CORY</name>
<evidence type="ECO:0000256" key="5">
    <source>
        <dbReference type="ARBA" id="ARBA00023136"/>
    </source>
</evidence>
<dbReference type="EMBL" id="CP009248">
    <property type="protein sequence ID" value="APT90672.1"/>
    <property type="molecule type" value="Genomic_DNA"/>
</dbReference>
<keyword evidence="6" id="KW-0012">Acyltransferase</keyword>
<dbReference type="InterPro" id="IPR004960">
    <property type="entry name" value="LipA_acyltrans"/>
</dbReference>
<evidence type="ECO:0000313" key="8">
    <source>
        <dbReference type="Proteomes" id="UP000185469"/>
    </source>
</evidence>
<gene>
    <name evidence="7" type="ORF">CSPHI_06045</name>
</gene>
<dbReference type="RefSeq" id="WP_075691917.1">
    <property type="nucleotide sequence ID" value="NZ_CP009248.1"/>
</dbReference>
<dbReference type="AlphaFoldDB" id="A0A1L7CXY0"/>
<protein>
    <recommendedName>
        <fullName evidence="9">Lipid A biosynthesis lauroyl acyltransferase</fullName>
    </recommendedName>
</protein>
<evidence type="ECO:0000313" key="7">
    <source>
        <dbReference type="EMBL" id="APT90672.1"/>
    </source>
</evidence>
<dbReference type="CDD" id="cd07984">
    <property type="entry name" value="LPLAT_LABLAT-like"/>
    <property type="match status" value="1"/>
</dbReference>
<keyword evidence="8" id="KW-1185">Reference proteome</keyword>
<evidence type="ECO:0000256" key="3">
    <source>
        <dbReference type="ARBA" id="ARBA00022519"/>
    </source>
</evidence>
<keyword evidence="4" id="KW-0808">Transferase</keyword>
<dbReference type="GO" id="GO:0005886">
    <property type="term" value="C:plasma membrane"/>
    <property type="evidence" value="ECO:0007669"/>
    <property type="project" value="UniProtKB-SubCell"/>
</dbReference>
<evidence type="ECO:0000256" key="4">
    <source>
        <dbReference type="ARBA" id="ARBA00022679"/>
    </source>
</evidence>
<keyword evidence="5" id="KW-0472">Membrane</keyword>
<dbReference type="PANTHER" id="PTHR30606:SF10">
    <property type="entry name" value="PHOSPHATIDYLINOSITOL MANNOSIDE ACYLTRANSFERASE"/>
    <property type="match status" value="1"/>
</dbReference>
<comment type="subcellular location">
    <subcellularLocation>
        <location evidence="1">Cell inner membrane</location>
    </subcellularLocation>
</comment>
<dbReference type="PANTHER" id="PTHR30606">
    <property type="entry name" value="LIPID A BIOSYNTHESIS LAUROYL ACYLTRANSFERASE"/>
    <property type="match status" value="1"/>
</dbReference>
<evidence type="ECO:0000256" key="6">
    <source>
        <dbReference type="ARBA" id="ARBA00023315"/>
    </source>
</evidence>
<evidence type="ECO:0000256" key="2">
    <source>
        <dbReference type="ARBA" id="ARBA00022475"/>
    </source>
</evidence>
<dbReference type="Proteomes" id="UP000185469">
    <property type="component" value="Chromosome"/>
</dbReference>
<dbReference type="Pfam" id="PF03279">
    <property type="entry name" value="Lip_A_acyltrans"/>
    <property type="match status" value="1"/>
</dbReference>
<dbReference type="STRING" id="1437874.CSPHI_06045"/>